<keyword evidence="7 11" id="KW-0156">Chromatin regulator</keyword>
<comment type="activity regulation">
    <text evidence="11">Ubiquitination of histone H2B to form H2BK123ub1 is required for efficient DOT1 methyltransferase activity on histone H3.</text>
</comment>
<accession>A0ABP1CRC4</accession>
<evidence type="ECO:0000256" key="5">
    <source>
        <dbReference type="ARBA" id="ARBA00022679"/>
    </source>
</evidence>
<feature type="compositionally biased region" description="Low complexity" evidence="12">
    <location>
        <begin position="262"/>
        <end position="275"/>
    </location>
</feature>
<evidence type="ECO:0000256" key="3">
    <source>
        <dbReference type="ARBA" id="ARBA00020987"/>
    </source>
</evidence>
<dbReference type="InterPro" id="IPR029063">
    <property type="entry name" value="SAM-dependent_MTases_sf"/>
</dbReference>
<reference evidence="15" key="1">
    <citation type="submission" date="2024-04" db="EMBL/GenBank/DDBJ databases">
        <authorList>
            <person name="Shaw F."/>
            <person name="Minotto A."/>
        </authorList>
    </citation>
    <scope>NUCLEOTIDE SEQUENCE [LARGE SCALE GENOMIC DNA]</scope>
</reference>
<protein>
    <recommendedName>
        <fullName evidence="3 11">Histone-lysine N-methyltransferase, H3 lysine-79 specific</fullName>
        <ecNumber evidence="2 11">2.1.1.360</ecNumber>
    </recommendedName>
    <alternativeName>
        <fullName evidence="9 11">Histone H3-K79 methyltransferase</fullName>
    </alternativeName>
</protein>
<feature type="domain" description="DOT1" evidence="13">
    <location>
        <begin position="262"/>
        <end position="593"/>
    </location>
</feature>
<organism evidence="14 15">
    <name type="scientific">Somion occarium</name>
    <dbReference type="NCBI Taxonomy" id="3059160"/>
    <lineage>
        <taxon>Eukaryota</taxon>
        <taxon>Fungi</taxon>
        <taxon>Dikarya</taxon>
        <taxon>Basidiomycota</taxon>
        <taxon>Agaricomycotina</taxon>
        <taxon>Agaricomycetes</taxon>
        <taxon>Polyporales</taxon>
        <taxon>Cerrenaceae</taxon>
        <taxon>Somion</taxon>
    </lineage>
</organism>
<comment type="function">
    <text evidence="11">Histone methyltransferase that specifically trimethylates histone H3 to form H3K79me3. This methylation is required for telomere silencing and for the pachytene checkpoint during the meiotic cell cycle by allowing the recruitment of RAD9 to double strand breaks. Nucleosomes are preferred as substrate compared to free histone.</text>
</comment>
<proteinExistence type="inferred from homology"/>
<dbReference type="PANTHER" id="PTHR21451">
    <property type="entry name" value="HISTONE H3 METHYLTRANSFERASE"/>
    <property type="match status" value="1"/>
</dbReference>
<dbReference type="EC" id="2.1.1.360" evidence="2 11"/>
<evidence type="ECO:0000256" key="2">
    <source>
        <dbReference type="ARBA" id="ARBA00012190"/>
    </source>
</evidence>
<evidence type="ECO:0000313" key="15">
    <source>
        <dbReference type="Proteomes" id="UP001497453"/>
    </source>
</evidence>
<keyword evidence="6 11" id="KW-0949">S-adenosyl-L-methionine</keyword>
<feature type="compositionally biased region" description="Low complexity" evidence="12">
    <location>
        <begin position="58"/>
        <end position="76"/>
    </location>
</feature>
<keyword evidence="4 11" id="KW-0489">Methyltransferase</keyword>
<gene>
    <name evidence="14" type="ORF">GFSPODELE1_LOCUS1601</name>
</gene>
<evidence type="ECO:0000256" key="8">
    <source>
        <dbReference type="ARBA" id="ARBA00023242"/>
    </source>
</evidence>
<evidence type="ECO:0000313" key="14">
    <source>
        <dbReference type="EMBL" id="CAL1697324.1"/>
    </source>
</evidence>
<evidence type="ECO:0000256" key="9">
    <source>
        <dbReference type="ARBA" id="ARBA00029821"/>
    </source>
</evidence>
<keyword evidence="8 11" id="KW-0539">Nucleus</keyword>
<evidence type="ECO:0000256" key="11">
    <source>
        <dbReference type="RuleBase" id="RU271113"/>
    </source>
</evidence>
<evidence type="ECO:0000256" key="12">
    <source>
        <dbReference type="SAM" id="MobiDB-lite"/>
    </source>
</evidence>
<dbReference type="InterPro" id="IPR030445">
    <property type="entry name" value="H3-K79_meTrfase"/>
</dbReference>
<dbReference type="SUPFAM" id="SSF53335">
    <property type="entry name" value="S-adenosyl-L-methionine-dependent methyltransferases"/>
    <property type="match status" value="1"/>
</dbReference>
<evidence type="ECO:0000256" key="7">
    <source>
        <dbReference type="ARBA" id="ARBA00022853"/>
    </source>
</evidence>
<dbReference type="EMBL" id="OZ037944">
    <property type="protein sequence ID" value="CAL1697324.1"/>
    <property type="molecule type" value="Genomic_DNA"/>
</dbReference>
<evidence type="ECO:0000256" key="1">
    <source>
        <dbReference type="ARBA" id="ARBA00004123"/>
    </source>
</evidence>
<comment type="catalytic activity">
    <reaction evidence="10 11">
        <text>L-lysyl(79)-[histone H3] + 3 S-adenosyl-L-methionine = N(6),N(6),N(6)-trimethyl-L-lysyl(79)-[histone H3] + 3 S-adenosyl-L-homocysteine + 3 H(+)</text>
        <dbReference type="Rhea" id="RHEA:60328"/>
        <dbReference type="Rhea" id="RHEA-COMP:15549"/>
        <dbReference type="Rhea" id="RHEA-COMP:15552"/>
        <dbReference type="ChEBI" id="CHEBI:15378"/>
        <dbReference type="ChEBI" id="CHEBI:29969"/>
        <dbReference type="ChEBI" id="CHEBI:57856"/>
        <dbReference type="ChEBI" id="CHEBI:59789"/>
        <dbReference type="ChEBI" id="CHEBI:61961"/>
        <dbReference type="EC" id="2.1.1.360"/>
    </reaction>
</comment>
<comment type="subcellular location">
    <subcellularLocation>
        <location evidence="1 11">Nucleus</location>
    </subcellularLocation>
</comment>
<feature type="region of interest" description="Disordered" evidence="12">
    <location>
        <begin position="253"/>
        <end position="275"/>
    </location>
</feature>
<feature type="compositionally biased region" description="Polar residues" evidence="12">
    <location>
        <begin position="119"/>
        <end position="134"/>
    </location>
</feature>
<sequence>MYARRPAASNLGFFSKSFSVNSTSTPQTTQTTTNVVVKTRLVPKSTNTGAVKVVARDATPAAASSSSRAPSATPSETSKKRKPVADPFSEILRVKKPRLSRSPAQSRAASARPSEEPSTRASSVAPSRQDSPLTRRQAPWIDEDGQPGSEMLSCEITVRNIMKGYKAFFKNPSDAADTSFEPHITNYPVTELEYPNTSASERFILLEPKDKDHYNPIFCLQKTIHTIVEHYLTPVQQSLFGSVPDKSLSHIWDDAERDSSPDSDSTQTPDESESSILLASMCSSSSLLETFLRPASASPAQQTFNFPRRLQSAINRRNGPQFLQVMEGINAFLRFLKYPHLPSDLFDHTPPNGLMSTIKAKSAVPHDIIMRIIDETYQRAVGPHVDSLKKYEAFTAGTYGELMPSFISRLIKETRLTEDSLFLDLGSGVGNVVLQASLETGCRSFGVELLDAPAGIAQSQLEQLKIRCRMWGVKLGEVELEHGDMLASKKLDSLLSKADVLLVNNKVFDEPLNEAIKGKLLDLKEGAIVISLRHFSPPKSSFTGRNVDDISSIFQVSERKFPSGSVSWTGSSDHYYIHKVDRAAYALNRNRYESSRATSVRSTRSRR</sequence>
<feature type="region of interest" description="Disordered" evidence="12">
    <location>
        <begin position="58"/>
        <end position="149"/>
    </location>
</feature>
<dbReference type="Pfam" id="PF08123">
    <property type="entry name" value="DOT1"/>
    <property type="match status" value="1"/>
</dbReference>
<evidence type="ECO:0000256" key="6">
    <source>
        <dbReference type="ARBA" id="ARBA00022691"/>
    </source>
</evidence>
<keyword evidence="15" id="KW-1185">Reference proteome</keyword>
<dbReference type="PANTHER" id="PTHR21451:SF0">
    <property type="entry name" value="HISTONE-LYSINE N-METHYLTRANSFERASE, H3 LYSINE-79 SPECIFIC"/>
    <property type="match status" value="1"/>
</dbReference>
<dbReference type="Gene3D" id="3.40.50.150">
    <property type="entry name" value="Vaccinia Virus protein VP39"/>
    <property type="match status" value="1"/>
</dbReference>
<name>A0ABP1CRC4_9APHY</name>
<comment type="miscellaneous">
    <text evidence="11">In contrast to other lysine histone methyltransferases, it does not contain a SET domain, suggesting the existence of another mechanism for methylation of lysine residues of histones.</text>
</comment>
<feature type="compositionally biased region" description="Low complexity" evidence="12">
    <location>
        <begin position="100"/>
        <end position="112"/>
    </location>
</feature>
<keyword evidence="5 11" id="KW-0808">Transferase</keyword>
<evidence type="ECO:0000256" key="4">
    <source>
        <dbReference type="ARBA" id="ARBA00022603"/>
    </source>
</evidence>
<dbReference type="InterPro" id="IPR025789">
    <property type="entry name" value="DOT1_dom"/>
</dbReference>
<comment type="similarity">
    <text evidence="11">Belongs to the class I-like SAM-binding methyltransferase superfamily. DOT1 family.</text>
</comment>
<dbReference type="PROSITE" id="PS51569">
    <property type="entry name" value="DOT1"/>
    <property type="match status" value="1"/>
</dbReference>
<evidence type="ECO:0000256" key="10">
    <source>
        <dbReference type="ARBA" id="ARBA00047770"/>
    </source>
</evidence>
<dbReference type="Proteomes" id="UP001497453">
    <property type="component" value="Chromosome 1"/>
</dbReference>
<evidence type="ECO:0000259" key="13">
    <source>
        <dbReference type="PROSITE" id="PS51569"/>
    </source>
</evidence>